<dbReference type="Gene3D" id="1.20.1640.10">
    <property type="entry name" value="Multidrug efflux transporter AcrB transmembrane domain"/>
    <property type="match status" value="2"/>
</dbReference>
<evidence type="ECO:0000313" key="10">
    <source>
        <dbReference type="Proteomes" id="UP000193317"/>
    </source>
</evidence>
<feature type="transmembrane region" description="Helical" evidence="7">
    <location>
        <begin position="835"/>
        <end position="856"/>
    </location>
</feature>
<dbReference type="GO" id="GO:0005886">
    <property type="term" value="C:plasma membrane"/>
    <property type="evidence" value="ECO:0007669"/>
    <property type="project" value="UniProtKB-SubCell"/>
</dbReference>
<dbReference type="InterPro" id="IPR000731">
    <property type="entry name" value="SSD"/>
</dbReference>
<feature type="transmembrane region" description="Helical" evidence="7">
    <location>
        <begin position="877"/>
        <end position="903"/>
    </location>
</feature>
<name>A0A1X2DNN1_MYCSZ</name>
<evidence type="ECO:0000313" key="9">
    <source>
        <dbReference type="EMBL" id="ORW89795.1"/>
    </source>
</evidence>
<feature type="transmembrane region" description="Helical" evidence="7">
    <location>
        <begin position="192"/>
        <end position="209"/>
    </location>
</feature>
<feature type="transmembrane region" description="Helical" evidence="7">
    <location>
        <begin position="323"/>
        <end position="346"/>
    </location>
</feature>
<comment type="caution">
    <text evidence="9">The sequence shown here is derived from an EMBL/GenBank/DDBJ whole genome shotgun (WGS) entry which is preliminary data.</text>
</comment>
<keyword evidence="6 7" id="KW-0472">Membrane</keyword>
<dbReference type="EMBL" id="LQPW01000167">
    <property type="protein sequence ID" value="ORW89795.1"/>
    <property type="molecule type" value="Genomic_DNA"/>
</dbReference>
<feature type="transmembrane region" description="Helical" evidence="7">
    <location>
        <begin position="375"/>
        <end position="395"/>
    </location>
</feature>
<dbReference type="PANTHER" id="PTHR33406:SF6">
    <property type="entry name" value="MEMBRANE PROTEIN YDGH-RELATED"/>
    <property type="match status" value="1"/>
</dbReference>
<protein>
    <recommendedName>
        <fullName evidence="8">SSD domain-containing protein</fullName>
    </recommendedName>
</protein>
<feature type="transmembrane region" description="Helical" evidence="7">
    <location>
        <begin position="779"/>
        <end position="798"/>
    </location>
</feature>
<comment type="similarity">
    <text evidence="2">Belongs to the resistance-nodulation-cell division (RND) (TC 2.A.6) family. MmpL subfamily.</text>
</comment>
<keyword evidence="10" id="KW-1185">Reference proteome</keyword>
<feature type="transmembrane region" description="Helical" evidence="7">
    <location>
        <begin position="805"/>
        <end position="829"/>
    </location>
</feature>
<evidence type="ECO:0000256" key="5">
    <source>
        <dbReference type="ARBA" id="ARBA00022989"/>
    </source>
</evidence>
<evidence type="ECO:0000256" key="6">
    <source>
        <dbReference type="ARBA" id="ARBA00023136"/>
    </source>
</evidence>
<dbReference type="SUPFAM" id="SSF82866">
    <property type="entry name" value="Multidrug efflux transporter AcrB transmembrane domain"/>
    <property type="match status" value="2"/>
</dbReference>
<dbReference type="PROSITE" id="PS50156">
    <property type="entry name" value="SSD"/>
    <property type="match status" value="1"/>
</dbReference>
<keyword evidence="4 7" id="KW-0812">Transmembrane</keyword>
<evidence type="ECO:0000256" key="2">
    <source>
        <dbReference type="ARBA" id="ARBA00010157"/>
    </source>
</evidence>
<feature type="transmembrane region" description="Helical" evidence="7">
    <location>
        <begin position="283"/>
        <end position="311"/>
    </location>
</feature>
<dbReference type="AlphaFoldDB" id="A0A1X2DNN1"/>
<dbReference type="PANTHER" id="PTHR33406">
    <property type="entry name" value="MEMBRANE PROTEIN MJ1562-RELATED"/>
    <property type="match status" value="1"/>
</dbReference>
<dbReference type="Pfam" id="PF03176">
    <property type="entry name" value="MMPL"/>
    <property type="match status" value="2"/>
</dbReference>
<accession>A0A1X2DNN1</accession>
<reference evidence="9 10" key="1">
    <citation type="submission" date="2016-01" db="EMBL/GenBank/DDBJ databases">
        <title>The new phylogeny of the genus Mycobacterium.</title>
        <authorList>
            <person name="Tarcisio F."/>
            <person name="Conor M."/>
            <person name="Antonella G."/>
            <person name="Elisabetta G."/>
            <person name="Giulia F.S."/>
            <person name="Sara T."/>
            <person name="Anna F."/>
            <person name="Clotilde B."/>
            <person name="Roberto B."/>
            <person name="Veronica D.S."/>
            <person name="Fabio R."/>
            <person name="Monica P."/>
            <person name="Olivier J."/>
            <person name="Enrico T."/>
            <person name="Nicola S."/>
        </authorList>
    </citation>
    <scope>NUCLEOTIDE SEQUENCE [LARGE SCALE GENOMIC DNA]</scope>
    <source>
        <strain evidence="9 10">DSM 44166</strain>
    </source>
</reference>
<comment type="subcellular location">
    <subcellularLocation>
        <location evidence="1">Cell membrane</location>
        <topology evidence="1">Multi-pass membrane protein</topology>
    </subcellularLocation>
</comment>
<sequence>MQATGFLYRWARVVVRRPWLVIGFWVVLAVALSVTLPQLTQVVRERTEEILPSNAPVMVATRQMTEAFHEPESQNVALVVLTDEHGLTRADEDVYRTLVDRLRRDTNDVASVHDFITTPALRNVMTSADHEAWFIPIGVSGDLGSPKSKEAYSQISGLVQQTVAGSTLTANTTGIAATVAELADIGQRDMRVIELATIAMVLLILLVVYRNPLTMLLPLLTIGVSLVTAQQLVAGLAGVGLGISEQTVVFMTAMMIGAGVDYAVFLISRYHEKLRQGVTSDEAVVGALTGIGTVIAASAATVAITFLGMSFTRLEVFSTVGPALAISISIAFLAAITLLPAILALAGRRGWAGPKSDLTGRLWRRSGAHIVRRPVAHLVGSLVILAALACCVPLLHSNYDARTTLPPSAKSNIGYAAMDRHFPASSINPQYLFVQSPHDLRNPKALADLEQMAQRVSQLPDVEMVRGVTRPTGEPLEQAKLSWQAGEIGQRLSDASSRIAGANGDLDALTNGARKLADSLAAVHNRVSQAIGGLSGLLSELTRMQNQLAAAQTVSATNSNEVLTRAGSVLAGLKASPACTMDQRCNEALGELQRLVDTGRPTTGPSASNQELRGLLGRAVQAIRALDPSRLQQQLASLEEGANALANGSEQVAAGVRELVDQTKQLGGGLADASELLLSMKNNASQPSMSGFYIPPQAMNSAQFQEMAAVFVSPDGHAARYLVQSKFKPFDSKAMDQTKAIVGAARGAQPNTSLADASIEMTGMTPMYSQMRDYYNHDLRFIVIMTIAVVFLILAVLLRAIVAPLYLVATVIVSYLSALGIGVIVFQLIGGQPLAWSVPGMAFIVLVAVGADYNMLLISRIRAESPHGIRAGVVRTVGTTGGVITSAGLIFAASMFGMLFGSISTMVQAGFVIGAGLLLDTFLVRTVTVPALAVLAGKGNWWPSKRPAAKAAPEPDPEPA</sequence>
<gene>
    <name evidence="9" type="ORF">AWC27_12400</name>
</gene>
<dbReference type="InterPro" id="IPR004707">
    <property type="entry name" value="MmpL_fam"/>
</dbReference>
<keyword evidence="3" id="KW-1003">Cell membrane</keyword>
<feature type="transmembrane region" description="Helical" evidence="7">
    <location>
        <begin position="20"/>
        <end position="39"/>
    </location>
</feature>
<feature type="domain" description="SSD" evidence="8">
    <location>
        <begin position="254"/>
        <end position="345"/>
    </location>
</feature>
<dbReference type="InterPro" id="IPR004869">
    <property type="entry name" value="MMPL_dom"/>
</dbReference>
<evidence type="ECO:0000256" key="1">
    <source>
        <dbReference type="ARBA" id="ARBA00004651"/>
    </source>
</evidence>
<feature type="transmembrane region" description="Helical" evidence="7">
    <location>
        <begin position="249"/>
        <end position="271"/>
    </location>
</feature>
<evidence type="ECO:0000256" key="3">
    <source>
        <dbReference type="ARBA" id="ARBA00022475"/>
    </source>
</evidence>
<proteinExistence type="inferred from homology"/>
<organism evidence="9 10">
    <name type="scientific">Mycobacterium szulgai</name>
    <dbReference type="NCBI Taxonomy" id="1787"/>
    <lineage>
        <taxon>Bacteria</taxon>
        <taxon>Bacillati</taxon>
        <taxon>Actinomycetota</taxon>
        <taxon>Actinomycetes</taxon>
        <taxon>Mycobacteriales</taxon>
        <taxon>Mycobacteriaceae</taxon>
        <taxon>Mycobacterium</taxon>
    </lineage>
</organism>
<evidence type="ECO:0000259" key="8">
    <source>
        <dbReference type="PROSITE" id="PS50156"/>
    </source>
</evidence>
<dbReference type="Proteomes" id="UP000193317">
    <property type="component" value="Unassembled WGS sequence"/>
</dbReference>
<evidence type="ECO:0000256" key="7">
    <source>
        <dbReference type="SAM" id="Phobius"/>
    </source>
</evidence>
<dbReference type="OrthoDB" id="2365435at2"/>
<dbReference type="NCBIfam" id="TIGR00833">
    <property type="entry name" value="actII"/>
    <property type="match status" value="1"/>
</dbReference>
<dbReference type="InterPro" id="IPR050545">
    <property type="entry name" value="Mycobact_MmpL"/>
</dbReference>
<evidence type="ECO:0000256" key="4">
    <source>
        <dbReference type="ARBA" id="ARBA00022692"/>
    </source>
</evidence>
<keyword evidence="5 7" id="KW-1133">Transmembrane helix</keyword>
<dbReference type="FunFam" id="1.20.1640.10:FF:000020">
    <property type="entry name" value="Transmembrane transport protein MmpL10"/>
    <property type="match status" value="1"/>
</dbReference>
<feature type="transmembrane region" description="Helical" evidence="7">
    <location>
        <begin position="216"/>
        <end position="243"/>
    </location>
</feature>